<dbReference type="EMBL" id="CP002999">
    <property type="protein sequence ID" value="AEM69120.1"/>
    <property type="molecule type" value="Genomic_DNA"/>
</dbReference>
<sequence length="51" mass="5872">MNLSINKRNTVIVDGNSAQVFKSLKADKIDEGKIWFDKFSTQIKKRDNEEA</sequence>
<gene>
    <name evidence="1" type="ordered locus">Murru_0062</name>
</gene>
<accession>G2PR06</accession>
<organism evidence="1 2">
    <name type="scientific">Allomuricauda ruestringensis (strain DSM 13258 / CIP 107369 / LMG 19739 / B1)</name>
    <name type="common">Muricauda ruestringensis</name>
    <dbReference type="NCBI Taxonomy" id="886377"/>
    <lineage>
        <taxon>Bacteria</taxon>
        <taxon>Pseudomonadati</taxon>
        <taxon>Bacteroidota</taxon>
        <taxon>Flavobacteriia</taxon>
        <taxon>Flavobacteriales</taxon>
        <taxon>Flavobacteriaceae</taxon>
        <taxon>Flagellimonas</taxon>
    </lineage>
</organism>
<proteinExistence type="predicted"/>
<evidence type="ECO:0000313" key="2">
    <source>
        <dbReference type="Proteomes" id="UP000008908"/>
    </source>
</evidence>
<dbReference type="AlphaFoldDB" id="G2PR06"/>
<keyword evidence="2" id="KW-1185">Reference proteome</keyword>
<reference evidence="2" key="1">
    <citation type="submission" date="2011-08" db="EMBL/GenBank/DDBJ databases">
        <title>The complete genome of Muricauda ruestringensis DSM 13258.</title>
        <authorList>
            <person name="Lucas S."/>
            <person name="Han J."/>
            <person name="Lapidus A."/>
            <person name="Bruce D."/>
            <person name="Goodwin L."/>
            <person name="Pitluck S."/>
            <person name="Peters L."/>
            <person name="Kyrpides N."/>
            <person name="Mavromatis K."/>
            <person name="Ivanova N."/>
            <person name="Ovchinnikova G."/>
            <person name="Teshima H."/>
            <person name="Detter J.C."/>
            <person name="Tapia R."/>
            <person name="Han C."/>
            <person name="Land M."/>
            <person name="Hauser L."/>
            <person name="Markowitz V."/>
            <person name="Cheng J.-F."/>
            <person name="Hugenholtz P."/>
            <person name="Woyke T."/>
            <person name="Wu D."/>
            <person name="Spring S."/>
            <person name="Schroeder M."/>
            <person name="Brambilla E."/>
            <person name="Klenk H.-P."/>
            <person name="Eisen J.A."/>
        </authorList>
    </citation>
    <scope>NUCLEOTIDE SEQUENCE [LARGE SCALE GENOMIC DNA]</scope>
    <source>
        <strain evidence="2">DSM 13258 / LMG 19739 / B1</strain>
    </source>
</reference>
<protein>
    <submittedName>
        <fullName evidence="1">Uncharacterized protein</fullName>
    </submittedName>
</protein>
<evidence type="ECO:0000313" key="1">
    <source>
        <dbReference type="EMBL" id="AEM69120.1"/>
    </source>
</evidence>
<dbReference type="Proteomes" id="UP000008908">
    <property type="component" value="Chromosome"/>
</dbReference>
<name>G2PR06_ALLRU</name>
<dbReference type="HOGENOM" id="CLU_3101036_0_0_10"/>
<dbReference type="KEGG" id="mrs:Murru_0062"/>
<dbReference type="STRING" id="886377.Murru_0062"/>
<reference evidence="1 2" key="2">
    <citation type="journal article" date="2012" name="Stand. Genomic Sci.">
        <title>Complete genome sequence of the facultatively anaerobic, appendaged bacterium Muricauda ruestringensis type strain (B1(T)).</title>
        <authorList>
            <person name="Huntemann M."/>
            <person name="Teshima H."/>
            <person name="Lapidus A."/>
            <person name="Nolan M."/>
            <person name="Lucas S."/>
            <person name="Hammon N."/>
            <person name="Deshpande S."/>
            <person name="Cheng J.F."/>
            <person name="Tapia R."/>
            <person name="Goodwin L.A."/>
            <person name="Pitluck S."/>
            <person name="Liolios K."/>
            <person name="Pagani I."/>
            <person name="Ivanova N."/>
            <person name="Mavromatis K."/>
            <person name="Mikhailova N."/>
            <person name="Pati A."/>
            <person name="Chen A."/>
            <person name="Palaniappan K."/>
            <person name="Land M."/>
            <person name="Hauser L."/>
            <person name="Pan C."/>
            <person name="Brambilla E.M."/>
            <person name="Rohde M."/>
            <person name="Spring S."/>
            <person name="Goker M."/>
            <person name="Detter J.C."/>
            <person name="Bristow J."/>
            <person name="Eisen J.A."/>
            <person name="Markowitz V."/>
            <person name="Hugenholtz P."/>
            <person name="Kyrpides N.C."/>
            <person name="Klenk H.P."/>
            <person name="Woyke T."/>
        </authorList>
    </citation>
    <scope>NUCLEOTIDE SEQUENCE [LARGE SCALE GENOMIC DNA]</scope>
    <source>
        <strain evidence="2">DSM 13258 / LMG 19739 / B1</strain>
    </source>
</reference>